<dbReference type="PANTHER" id="PTHR43183:SF1">
    <property type="entry name" value="HYPOTHETICAL DIHYDROXY-ACID DEHYDRATASE (EUROFUNG)-RELATED"/>
    <property type="match status" value="1"/>
</dbReference>
<dbReference type="Gene3D" id="3.50.30.80">
    <property type="entry name" value="IlvD/EDD C-terminal domain-like"/>
    <property type="match status" value="1"/>
</dbReference>
<dbReference type="SUPFAM" id="SSF52016">
    <property type="entry name" value="LeuD/IlvD-like"/>
    <property type="match status" value="1"/>
</dbReference>
<evidence type="ECO:0000256" key="5">
    <source>
        <dbReference type="ARBA" id="ARBA00023239"/>
    </source>
</evidence>
<comment type="caution">
    <text evidence="8">The sequence shown here is derived from an EMBL/GenBank/DDBJ whole genome shotgun (WGS) entry which is preliminary data.</text>
</comment>
<keyword evidence="3" id="KW-0408">Iron</keyword>
<evidence type="ECO:0000256" key="2">
    <source>
        <dbReference type="ARBA" id="ARBA00022723"/>
    </source>
</evidence>
<dbReference type="Proteomes" id="UP000646478">
    <property type="component" value="Unassembled WGS sequence"/>
</dbReference>
<feature type="domain" description="Dihydroxy-acid/6-phosphogluconate dehydratase N-terminal" evidence="6">
    <location>
        <begin position="45"/>
        <end position="359"/>
    </location>
</feature>
<dbReference type="EMBL" id="BMHH01000001">
    <property type="protein sequence ID" value="GGA79196.1"/>
    <property type="molecule type" value="Genomic_DNA"/>
</dbReference>
<dbReference type="InterPro" id="IPR020558">
    <property type="entry name" value="DiOHA_6PGluconate_deHydtase_CS"/>
</dbReference>
<evidence type="ECO:0000259" key="6">
    <source>
        <dbReference type="Pfam" id="PF00920"/>
    </source>
</evidence>
<evidence type="ECO:0000256" key="4">
    <source>
        <dbReference type="ARBA" id="ARBA00023014"/>
    </source>
</evidence>
<feature type="domain" description="Dihydroxy-acid/6-phosphogluconate dehydratase C-terminal" evidence="7">
    <location>
        <begin position="369"/>
        <end position="576"/>
    </location>
</feature>
<keyword evidence="2" id="KW-0479">Metal-binding</keyword>
<dbReference type="InterPro" id="IPR052352">
    <property type="entry name" value="Sugar_Degrad_Dehydratases"/>
</dbReference>
<dbReference type="InterPro" id="IPR042096">
    <property type="entry name" value="Dihydro-acid_dehy_C"/>
</dbReference>
<reference evidence="8" key="1">
    <citation type="journal article" date="2014" name="Int. J. Syst. Evol. Microbiol.">
        <title>Complete genome sequence of Corynebacterium casei LMG S-19264T (=DSM 44701T), isolated from a smear-ripened cheese.</title>
        <authorList>
            <consortium name="US DOE Joint Genome Institute (JGI-PGF)"/>
            <person name="Walter F."/>
            <person name="Albersmeier A."/>
            <person name="Kalinowski J."/>
            <person name="Ruckert C."/>
        </authorList>
    </citation>
    <scope>NUCLEOTIDE SEQUENCE</scope>
    <source>
        <strain evidence="8">CGMCC 1.15082</strain>
    </source>
</reference>
<evidence type="ECO:0000256" key="1">
    <source>
        <dbReference type="ARBA" id="ARBA00006486"/>
    </source>
</evidence>
<reference evidence="8" key="2">
    <citation type="submission" date="2020-09" db="EMBL/GenBank/DDBJ databases">
        <authorList>
            <person name="Sun Q."/>
            <person name="Zhou Y."/>
        </authorList>
    </citation>
    <scope>NUCLEOTIDE SEQUENCE</scope>
    <source>
        <strain evidence="8">CGMCC 1.15082</strain>
    </source>
</reference>
<name>A0A916S2Q5_9HYPH</name>
<evidence type="ECO:0000256" key="3">
    <source>
        <dbReference type="ARBA" id="ARBA00023004"/>
    </source>
</evidence>
<keyword evidence="4" id="KW-0411">Iron-sulfur</keyword>
<dbReference type="SUPFAM" id="SSF143975">
    <property type="entry name" value="IlvD/EDD N-terminal domain-like"/>
    <property type="match status" value="1"/>
</dbReference>
<dbReference type="InterPro" id="IPR037237">
    <property type="entry name" value="IlvD/EDD_N"/>
</dbReference>
<keyword evidence="9" id="KW-1185">Reference proteome</keyword>
<organism evidence="8 9">
    <name type="scientific">Brucella endophytica</name>
    <dbReference type="NCBI Taxonomy" id="1963359"/>
    <lineage>
        <taxon>Bacteria</taxon>
        <taxon>Pseudomonadati</taxon>
        <taxon>Pseudomonadota</taxon>
        <taxon>Alphaproteobacteria</taxon>
        <taxon>Hyphomicrobiales</taxon>
        <taxon>Brucellaceae</taxon>
        <taxon>Brucella/Ochrobactrum group</taxon>
        <taxon>Brucella</taxon>
    </lineage>
</organism>
<dbReference type="InterPro" id="IPR000581">
    <property type="entry name" value="ILV_EDD_N"/>
</dbReference>
<dbReference type="Pfam" id="PF00920">
    <property type="entry name" value="ILVD_EDD_N"/>
    <property type="match status" value="1"/>
</dbReference>
<keyword evidence="5" id="KW-0456">Lyase</keyword>
<dbReference type="AlphaFoldDB" id="A0A916S2Q5"/>
<evidence type="ECO:0000259" key="7">
    <source>
        <dbReference type="Pfam" id="PF24877"/>
    </source>
</evidence>
<dbReference type="NCBIfam" id="NF009560">
    <property type="entry name" value="PRK13017.1"/>
    <property type="match status" value="1"/>
</dbReference>
<dbReference type="PROSITE" id="PS00886">
    <property type="entry name" value="ILVD_EDD_1"/>
    <property type="match status" value="1"/>
</dbReference>
<dbReference type="GO" id="GO:0046872">
    <property type="term" value="F:metal ion binding"/>
    <property type="evidence" value="ECO:0007669"/>
    <property type="project" value="UniProtKB-KW"/>
</dbReference>
<gene>
    <name evidence="8" type="ORF">GCM10011491_03050</name>
</gene>
<proteinExistence type="inferred from homology"/>
<dbReference type="NCBIfam" id="NF004784">
    <property type="entry name" value="PRK06131.1"/>
    <property type="match status" value="1"/>
</dbReference>
<evidence type="ECO:0000313" key="8">
    <source>
        <dbReference type="EMBL" id="GGA79196.1"/>
    </source>
</evidence>
<comment type="similarity">
    <text evidence="1">Belongs to the IlvD/Edd family.</text>
</comment>
<protein>
    <submittedName>
        <fullName evidence="8">Dihydroxy-acid dehydratase</fullName>
    </submittedName>
</protein>
<dbReference type="InterPro" id="IPR056740">
    <property type="entry name" value="ILV_EDD_C"/>
</dbReference>
<dbReference type="GO" id="GO:0051536">
    <property type="term" value="F:iron-sulfur cluster binding"/>
    <property type="evidence" value="ECO:0007669"/>
    <property type="project" value="UniProtKB-KW"/>
</dbReference>
<dbReference type="RefSeq" id="WP_188820760.1">
    <property type="nucleotide sequence ID" value="NZ_BMHH01000001.1"/>
</dbReference>
<accession>A0A916S2Q5</accession>
<evidence type="ECO:0000313" key="9">
    <source>
        <dbReference type="Proteomes" id="UP000646478"/>
    </source>
</evidence>
<dbReference type="Pfam" id="PF24877">
    <property type="entry name" value="ILV_EDD_C"/>
    <property type="match status" value="1"/>
</dbReference>
<dbReference type="GO" id="GO:0016836">
    <property type="term" value="F:hydro-lyase activity"/>
    <property type="evidence" value="ECO:0007669"/>
    <property type="project" value="UniProtKB-ARBA"/>
</dbReference>
<dbReference type="PANTHER" id="PTHR43183">
    <property type="entry name" value="HYPOTHETICAL DIHYDROXYACID DEHYDRATASE (EUROFUNG)-RELATED"/>
    <property type="match status" value="1"/>
</dbReference>
<sequence length="599" mass="64691">MSEKKIRHLRSQEWFDNPDNPDMTALYLERYLNFGLTAKELRSGKPIIGIAQTGSDLSPCNRHHLELAKRVRDGIAAAGGVALEFPVHPIQETGKRPTASLDRNLAYLGLVEVLYGYPLDGVVLTIGCDKTTPAMLMGAATVNIPAIALSVGPMLNGWHRGERTGSGTIVWKSRERLAAGEIDYEQFIDIVASSAPSVGYCNTMGTATTMNSLAEALGMELPGGAAIPAPYRERGQIAYETGIRIVEMVRENLRPSDIMTREAFENAIVVNSAIGGSTNAPIHLNAIARHLGVQLDNDDWQDLGHEIPLLVNLQPAGEYLGEDYHHAGGVPAVVGELMKAGKLPHPDALTVNGKTIGENCGEAENLNTEVIRPFSAPLKEKAGFINLKGNLFDSAIMKTSVISPEFRDRYLSNPNDPEAFEGTAVVFDGPEDYHSRIDDPALGIDENSVLIMRGTGPIGYPGAAEVVNMRPPAELIKRGVHALPCLGDGRQSGTSGSPSILNASPEAAAMGGLALVKSGDRIRIDLNKGTANILIPDEELNKRRSDLMAEGGYKYPPHQTPWQEIQRGMVDQLSEGMVLKPAVKYQRIAQTMGLPRDNH</sequence>